<dbReference type="InterPro" id="IPR057974">
    <property type="entry name" value="NUA/TPR/MLP1-2-like_dom"/>
</dbReference>
<reference evidence="5 6" key="1">
    <citation type="journal article" date="2016" name="Sci. Rep.">
        <title>The Dendrobium catenatum Lindl. genome sequence provides insights into polysaccharide synthase, floral development and adaptive evolution.</title>
        <authorList>
            <person name="Zhang G.Q."/>
            <person name="Xu Q."/>
            <person name="Bian C."/>
            <person name="Tsai W.C."/>
            <person name="Yeh C.M."/>
            <person name="Liu K.W."/>
            <person name="Yoshida K."/>
            <person name="Zhang L.S."/>
            <person name="Chang S.B."/>
            <person name="Chen F."/>
            <person name="Shi Y."/>
            <person name="Su Y.Y."/>
            <person name="Zhang Y.Q."/>
            <person name="Chen L.J."/>
            <person name="Yin Y."/>
            <person name="Lin M."/>
            <person name="Huang H."/>
            <person name="Deng H."/>
            <person name="Wang Z.W."/>
            <person name="Zhu S.L."/>
            <person name="Zhao X."/>
            <person name="Deng C."/>
            <person name="Niu S.C."/>
            <person name="Huang J."/>
            <person name="Wang M."/>
            <person name="Liu G.H."/>
            <person name="Yang H.J."/>
            <person name="Xiao X.J."/>
            <person name="Hsiao Y.Y."/>
            <person name="Wu W.L."/>
            <person name="Chen Y.Y."/>
            <person name="Mitsuda N."/>
            <person name="Ohme-Takagi M."/>
            <person name="Luo Y.B."/>
            <person name="Van de Peer Y."/>
            <person name="Liu Z.J."/>
        </authorList>
    </citation>
    <scope>NUCLEOTIDE SEQUENCE [LARGE SCALE GENOMIC DNA]</scope>
    <source>
        <tissue evidence="5">The whole plant</tissue>
    </source>
</reference>
<evidence type="ECO:0000256" key="1">
    <source>
        <dbReference type="ARBA" id="ARBA00004123"/>
    </source>
</evidence>
<keyword evidence="3" id="KW-0539">Nucleus</keyword>
<evidence type="ECO:0000313" key="5">
    <source>
        <dbReference type="EMBL" id="PKU75082.1"/>
    </source>
</evidence>
<evidence type="ECO:0000313" key="6">
    <source>
        <dbReference type="Proteomes" id="UP000233837"/>
    </source>
</evidence>
<dbReference type="EMBL" id="KZ502643">
    <property type="protein sequence ID" value="PKU75082.1"/>
    <property type="molecule type" value="Genomic_DNA"/>
</dbReference>
<comment type="subcellular location">
    <subcellularLocation>
        <location evidence="1">Nucleus</location>
    </subcellularLocation>
</comment>
<keyword evidence="2" id="KW-0175">Coiled coil</keyword>
<dbReference type="PANTHER" id="PTHR18898">
    <property type="entry name" value="NUCLEOPROTEIN TPR-RELATED"/>
    <property type="match status" value="1"/>
</dbReference>
<dbReference type="AlphaFoldDB" id="A0A2I0WHH3"/>
<dbReference type="Proteomes" id="UP000233837">
    <property type="component" value="Unassembled WGS sequence"/>
</dbReference>
<gene>
    <name evidence="5" type="primary">NUA</name>
    <name evidence="5" type="ORF">MA16_Dca019451</name>
</gene>
<name>A0A2I0WHH3_9ASPA</name>
<keyword evidence="6" id="KW-1185">Reference proteome</keyword>
<dbReference type="PANTHER" id="PTHR18898:SF2">
    <property type="entry name" value="NUCLEOPROTEIN TPR"/>
    <property type="match status" value="1"/>
</dbReference>
<evidence type="ECO:0000259" key="4">
    <source>
        <dbReference type="Pfam" id="PF25785"/>
    </source>
</evidence>
<dbReference type="GO" id="GO:0017056">
    <property type="term" value="F:structural constituent of nuclear pore"/>
    <property type="evidence" value="ECO:0007669"/>
    <property type="project" value="TreeGrafter"/>
</dbReference>
<feature type="domain" description="NUA/TPR/MLP1-2-like" evidence="4">
    <location>
        <begin position="78"/>
        <end position="164"/>
    </location>
</feature>
<dbReference type="GO" id="GO:0005643">
    <property type="term" value="C:nuclear pore"/>
    <property type="evidence" value="ECO:0007669"/>
    <property type="project" value="TreeGrafter"/>
</dbReference>
<dbReference type="GO" id="GO:0006406">
    <property type="term" value="P:mRNA export from nucleus"/>
    <property type="evidence" value="ECO:0007669"/>
    <property type="project" value="TreeGrafter"/>
</dbReference>
<accession>A0A2I0WHH3</accession>
<evidence type="ECO:0000256" key="2">
    <source>
        <dbReference type="ARBA" id="ARBA00023054"/>
    </source>
</evidence>
<sequence length="277" mass="30696">MIEAFSSRDEILHLGRIDVGQKTIPWQLAAWFLSCRSPFLVSVRVLAFPILAGLLRGLGCLVCGYGVPFLFGFSSVLVTVLLKECQDIQLRCGGNPPIPMEDALTTISAVTGDLISVDTVISEHIVSYASFQLTFKDINELVEQNVKLRSLVHRLSTDEEKKEAELRYNFQVELQRVADDASTKVEVVLKRSEEQASMIESLHSSVAMYKRLYEEEHKFRTSSYASTTAVSDEGKKELMLLFEGSQTWTAVRALENSGQPSLWLGLAVGGKGKGGPY</sequence>
<reference evidence="5 6" key="2">
    <citation type="journal article" date="2017" name="Nature">
        <title>The Apostasia genome and the evolution of orchids.</title>
        <authorList>
            <person name="Zhang G.Q."/>
            <person name="Liu K.W."/>
            <person name="Li Z."/>
            <person name="Lohaus R."/>
            <person name="Hsiao Y.Y."/>
            <person name="Niu S.C."/>
            <person name="Wang J.Y."/>
            <person name="Lin Y.C."/>
            <person name="Xu Q."/>
            <person name="Chen L.J."/>
            <person name="Yoshida K."/>
            <person name="Fujiwara S."/>
            <person name="Wang Z.W."/>
            <person name="Zhang Y.Q."/>
            <person name="Mitsuda N."/>
            <person name="Wang M."/>
            <person name="Liu G.H."/>
            <person name="Pecoraro L."/>
            <person name="Huang H.X."/>
            <person name="Xiao X.J."/>
            <person name="Lin M."/>
            <person name="Wu X.Y."/>
            <person name="Wu W.L."/>
            <person name="Chen Y.Y."/>
            <person name="Chang S.B."/>
            <person name="Sakamoto S."/>
            <person name="Ohme-Takagi M."/>
            <person name="Yagi M."/>
            <person name="Zeng S.J."/>
            <person name="Shen C.Y."/>
            <person name="Yeh C.M."/>
            <person name="Luo Y.B."/>
            <person name="Tsai W.C."/>
            <person name="Van de Peer Y."/>
            <person name="Liu Z.J."/>
        </authorList>
    </citation>
    <scope>NUCLEOTIDE SEQUENCE [LARGE SCALE GENOMIC DNA]</scope>
    <source>
        <tissue evidence="5">The whole plant</tissue>
    </source>
</reference>
<evidence type="ECO:0000256" key="3">
    <source>
        <dbReference type="ARBA" id="ARBA00023242"/>
    </source>
</evidence>
<protein>
    <submittedName>
        <fullName evidence="5">Nuclear-pore anchor</fullName>
    </submittedName>
</protein>
<dbReference type="STRING" id="906689.A0A2I0WHH3"/>
<proteinExistence type="predicted"/>
<dbReference type="Pfam" id="PF25785">
    <property type="entry name" value="TPR"/>
    <property type="match status" value="1"/>
</dbReference>
<organism evidence="5 6">
    <name type="scientific">Dendrobium catenatum</name>
    <dbReference type="NCBI Taxonomy" id="906689"/>
    <lineage>
        <taxon>Eukaryota</taxon>
        <taxon>Viridiplantae</taxon>
        <taxon>Streptophyta</taxon>
        <taxon>Embryophyta</taxon>
        <taxon>Tracheophyta</taxon>
        <taxon>Spermatophyta</taxon>
        <taxon>Magnoliopsida</taxon>
        <taxon>Liliopsida</taxon>
        <taxon>Asparagales</taxon>
        <taxon>Orchidaceae</taxon>
        <taxon>Epidendroideae</taxon>
        <taxon>Malaxideae</taxon>
        <taxon>Dendrobiinae</taxon>
        <taxon>Dendrobium</taxon>
    </lineage>
</organism>